<keyword evidence="1" id="KW-0489">Methyltransferase</keyword>
<dbReference type="EMBL" id="FPHQ01000320">
    <property type="protein sequence ID" value="SFV78203.1"/>
    <property type="molecule type" value="Genomic_DNA"/>
</dbReference>
<dbReference type="InterPro" id="IPR029063">
    <property type="entry name" value="SAM-dependent_MTases_sf"/>
</dbReference>
<dbReference type="Pfam" id="PF13489">
    <property type="entry name" value="Methyltransf_23"/>
    <property type="match status" value="1"/>
</dbReference>
<dbReference type="AlphaFoldDB" id="A0A1W1DC71"/>
<protein>
    <submittedName>
        <fullName evidence="1">Putative methyltransferase associated with DUF414</fullName>
    </submittedName>
</protein>
<reference evidence="1" key="1">
    <citation type="submission" date="2016-10" db="EMBL/GenBank/DDBJ databases">
        <authorList>
            <person name="de Groot N.N."/>
        </authorList>
    </citation>
    <scope>NUCLEOTIDE SEQUENCE</scope>
</reference>
<organism evidence="1">
    <name type="scientific">hydrothermal vent metagenome</name>
    <dbReference type="NCBI Taxonomy" id="652676"/>
    <lineage>
        <taxon>unclassified sequences</taxon>
        <taxon>metagenomes</taxon>
        <taxon>ecological metagenomes</taxon>
    </lineage>
</organism>
<evidence type="ECO:0000313" key="1">
    <source>
        <dbReference type="EMBL" id="SFV78203.1"/>
    </source>
</evidence>
<proteinExistence type="predicted"/>
<name>A0A1W1DC71_9ZZZZ</name>
<gene>
    <name evidence="1" type="ORF">MNB_SUP05-10-789</name>
</gene>
<sequence>MANQCPLCCSKQSQPYFKNKDASYFSCSSCDLVFTPKEFHLSEAAEKARYDSHQNNPEDKHYRAFLSQVFNPVMDCIQPGDKGLDFGSGPGPTLSVMFEEQGYAVDLFDKFYANDRSIFNNKYDFITATEVAEHLDSPGDELTKLFNMLSVGGVLAVMTKILDDQVDFKSWYYKDDPTHVCFFSRNTINHLAKAWGAHVQFYDNDVVLFFK</sequence>
<dbReference type="GO" id="GO:0032259">
    <property type="term" value="P:methylation"/>
    <property type="evidence" value="ECO:0007669"/>
    <property type="project" value="UniProtKB-KW"/>
</dbReference>
<accession>A0A1W1DC71</accession>
<keyword evidence="1" id="KW-0808">Transferase</keyword>
<dbReference type="GO" id="GO:0008168">
    <property type="term" value="F:methyltransferase activity"/>
    <property type="evidence" value="ECO:0007669"/>
    <property type="project" value="UniProtKB-KW"/>
</dbReference>
<dbReference type="Gene3D" id="3.40.50.150">
    <property type="entry name" value="Vaccinia Virus protein VP39"/>
    <property type="match status" value="1"/>
</dbReference>
<dbReference type="SUPFAM" id="SSF53335">
    <property type="entry name" value="S-adenosyl-L-methionine-dependent methyltransferases"/>
    <property type="match status" value="1"/>
</dbReference>